<sequence>MPKKRESRGRRKGDKGYVERVQCDNCGRLVPEDKAICVTRMYSPVDPQLARELEKKGAIIMKYPVTKCYCVSCAVHLGIVKVRPEEERKSKELVL</sequence>
<dbReference type="InterPro" id="IPR038551">
    <property type="entry name" value="Ribosomal_eS26_sf"/>
</dbReference>
<dbReference type="FunFam" id="3.30.1740.20:FF:000004">
    <property type="entry name" value="30S ribosomal protein S26e"/>
    <property type="match status" value="1"/>
</dbReference>
<dbReference type="EMBL" id="DSDY01000102">
    <property type="protein sequence ID" value="HDS10626.1"/>
    <property type="molecule type" value="Genomic_DNA"/>
</dbReference>
<gene>
    <name evidence="3" type="ORF">ENO04_03270</name>
</gene>
<evidence type="ECO:0000313" key="3">
    <source>
        <dbReference type="EMBL" id="HDS10626.1"/>
    </source>
</evidence>
<accession>A0A7C1HWP6</accession>
<dbReference type="GO" id="GO:0003729">
    <property type="term" value="F:mRNA binding"/>
    <property type="evidence" value="ECO:0007669"/>
    <property type="project" value="TreeGrafter"/>
</dbReference>
<dbReference type="InterPro" id="IPR000892">
    <property type="entry name" value="Ribosomal_eS26"/>
</dbReference>
<dbReference type="Gene3D" id="3.30.1740.20">
    <property type="entry name" value="Ribosomal protein S26e"/>
    <property type="match status" value="1"/>
</dbReference>
<dbReference type="PANTHER" id="PTHR12538">
    <property type="entry name" value="40S RIBOSOMAL PROTEIN S26"/>
    <property type="match status" value="1"/>
</dbReference>
<keyword evidence="2" id="KW-0687">Ribonucleoprotein</keyword>
<dbReference type="GO" id="GO:0003735">
    <property type="term" value="F:structural constituent of ribosome"/>
    <property type="evidence" value="ECO:0007669"/>
    <property type="project" value="InterPro"/>
</dbReference>
<name>A0A7C1HWP6_9CREN</name>
<dbReference type="NCBIfam" id="NF006816">
    <property type="entry name" value="PRK09335.1"/>
    <property type="match status" value="1"/>
</dbReference>
<comment type="caution">
    <text evidence="3">The sequence shown here is derived from an EMBL/GenBank/DDBJ whole genome shotgun (WGS) entry which is preliminary data.</text>
</comment>
<protein>
    <submittedName>
        <fullName evidence="3">30S ribosomal protein S26e</fullName>
    </submittedName>
</protein>
<keyword evidence="1 3" id="KW-0689">Ribosomal protein</keyword>
<dbReference type="GO" id="GO:0006412">
    <property type="term" value="P:translation"/>
    <property type="evidence" value="ECO:0007669"/>
    <property type="project" value="InterPro"/>
</dbReference>
<organism evidence="3">
    <name type="scientific">Fervidicoccus fontis</name>
    <dbReference type="NCBI Taxonomy" id="683846"/>
    <lineage>
        <taxon>Archaea</taxon>
        <taxon>Thermoproteota</taxon>
        <taxon>Thermoprotei</taxon>
        <taxon>Fervidicoccales</taxon>
        <taxon>Fervidicoccaceae</taxon>
        <taxon>Fervidicoccus</taxon>
    </lineage>
</organism>
<dbReference type="PANTHER" id="PTHR12538:SF0">
    <property type="entry name" value="40S RIBOSOMAL PROTEIN S26"/>
    <property type="match status" value="1"/>
</dbReference>
<dbReference type="AlphaFoldDB" id="A0A7C1HWP6"/>
<reference evidence="3" key="1">
    <citation type="journal article" date="2020" name="mSystems">
        <title>Genome- and Community-Level Interaction Insights into Carbon Utilization and Element Cycling Functions of Hydrothermarchaeota in Hydrothermal Sediment.</title>
        <authorList>
            <person name="Zhou Z."/>
            <person name="Liu Y."/>
            <person name="Xu W."/>
            <person name="Pan J."/>
            <person name="Luo Z.H."/>
            <person name="Li M."/>
        </authorList>
    </citation>
    <scope>NUCLEOTIDE SEQUENCE [LARGE SCALE GENOMIC DNA]</scope>
    <source>
        <strain evidence="3">SpSt-123</strain>
    </source>
</reference>
<evidence type="ECO:0000256" key="1">
    <source>
        <dbReference type="ARBA" id="ARBA00022980"/>
    </source>
</evidence>
<evidence type="ECO:0000256" key="2">
    <source>
        <dbReference type="ARBA" id="ARBA00023274"/>
    </source>
</evidence>
<dbReference type="GO" id="GO:0022627">
    <property type="term" value="C:cytosolic small ribosomal subunit"/>
    <property type="evidence" value="ECO:0007669"/>
    <property type="project" value="TreeGrafter"/>
</dbReference>
<dbReference type="Pfam" id="PF01283">
    <property type="entry name" value="Ribosomal_S26e"/>
    <property type="match status" value="1"/>
</dbReference>
<proteinExistence type="predicted"/>